<dbReference type="InterPro" id="IPR043130">
    <property type="entry name" value="CDP-OH_PTrfase_TM_dom"/>
</dbReference>
<evidence type="ECO:0000256" key="13">
    <source>
        <dbReference type="SAM" id="MobiDB-lite"/>
    </source>
</evidence>
<keyword evidence="7" id="KW-0443">Lipid metabolism</keyword>
<protein>
    <recommendedName>
        <fullName evidence="11">CDP-diacylglycerol--glycerol-3-phosphate 3-phosphatidyltransferase</fullName>
        <ecNumber evidence="11">2.7.8.5</ecNumber>
    </recommendedName>
</protein>
<keyword evidence="10" id="KW-1208">Phospholipid metabolism</keyword>
<feature type="transmembrane region" description="Helical" evidence="14">
    <location>
        <begin position="28"/>
        <end position="48"/>
    </location>
</feature>
<dbReference type="InterPro" id="IPR048254">
    <property type="entry name" value="CDP_ALCOHOL_P_TRANSF_CS"/>
</dbReference>
<dbReference type="GO" id="GO:0016020">
    <property type="term" value="C:membrane"/>
    <property type="evidence" value="ECO:0007669"/>
    <property type="project" value="UniProtKB-SubCell"/>
</dbReference>
<dbReference type="UniPathway" id="UPA00085"/>
<comment type="similarity">
    <text evidence="2 12">Belongs to the CDP-alcohol phosphatidyltransferase class-I family.</text>
</comment>
<dbReference type="EC" id="2.7.8.5" evidence="11"/>
<name>A0A563E5B7_9MICO</name>
<evidence type="ECO:0000256" key="8">
    <source>
        <dbReference type="ARBA" id="ARBA00023136"/>
    </source>
</evidence>
<proteinExistence type="inferred from homology"/>
<evidence type="ECO:0000256" key="10">
    <source>
        <dbReference type="ARBA" id="ARBA00023264"/>
    </source>
</evidence>
<evidence type="ECO:0000313" key="15">
    <source>
        <dbReference type="EMBL" id="TWP37615.1"/>
    </source>
</evidence>
<keyword evidence="16" id="KW-1185">Reference proteome</keyword>
<feature type="compositionally biased region" description="Pro residues" evidence="13">
    <location>
        <begin position="1"/>
        <end position="12"/>
    </location>
</feature>
<evidence type="ECO:0000256" key="3">
    <source>
        <dbReference type="ARBA" id="ARBA00022516"/>
    </source>
</evidence>
<keyword evidence="8 14" id="KW-0472">Membrane</keyword>
<keyword evidence="6 14" id="KW-1133">Transmembrane helix</keyword>
<dbReference type="GO" id="GO:0008444">
    <property type="term" value="F:CDP-diacylglycerol-glycerol-3-phosphate 3-phosphatidyltransferase activity"/>
    <property type="evidence" value="ECO:0007669"/>
    <property type="project" value="UniProtKB-UniRule"/>
</dbReference>
<gene>
    <name evidence="15" type="primary">pgsA</name>
    <name evidence="15" type="ORF">FGL98_05205</name>
</gene>
<sequence length="219" mass="23564">MTGERPGPPGLVPDPAGEPSSDVSNWNIANGLTMLRLAMVPIFGWLLLYQDGESTGYRVAAFGVFVVASITDRIDGDLARSRGLVTDFGKMVDPIADKALMGMALVGLSIINALPWWITVVVLVRELGITLLRLLVIRHGVLPASRGGKVKTALQALAIALFVLPLGGAWHFVAWVIMIAAVVVTLVTGVDYVFRAAKLRKTSPRAMARRAARRRRAGE</sequence>
<feature type="region of interest" description="Disordered" evidence="13">
    <location>
        <begin position="1"/>
        <end position="20"/>
    </location>
</feature>
<feature type="transmembrane region" description="Helical" evidence="14">
    <location>
        <begin position="172"/>
        <end position="194"/>
    </location>
</feature>
<reference evidence="15 16" key="1">
    <citation type="submission" date="2019-05" db="EMBL/GenBank/DDBJ databases">
        <authorList>
            <person name="Lee S.D."/>
        </authorList>
    </citation>
    <scope>NUCLEOTIDE SEQUENCE [LARGE SCALE GENOMIC DNA]</scope>
    <source>
        <strain evidence="15 16">C5-26</strain>
    </source>
</reference>
<dbReference type="Gene3D" id="1.20.120.1760">
    <property type="match status" value="1"/>
</dbReference>
<reference evidence="15 16" key="2">
    <citation type="submission" date="2019-08" db="EMBL/GenBank/DDBJ databases">
        <title>Jejuicoccus antrihumi gen. nov., sp. nov., a new member of the family Dermacoccaceae isolated from a cave.</title>
        <authorList>
            <person name="Schumann P."/>
            <person name="Kim I.S."/>
        </authorList>
    </citation>
    <scope>NUCLEOTIDE SEQUENCE [LARGE SCALE GENOMIC DNA]</scope>
    <source>
        <strain evidence="15 16">C5-26</strain>
    </source>
</reference>
<evidence type="ECO:0000313" key="16">
    <source>
        <dbReference type="Proteomes" id="UP000320244"/>
    </source>
</evidence>
<evidence type="ECO:0000256" key="6">
    <source>
        <dbReference type="ARBA" id="ARBA00022989"/>
    </source>
</evidence>
<evidence type="ECO:0000256" key="7">
    <source>
        <dbReference type="ARBA" id="ARBA00023098"/>
    </source>
</evidence>
<dbReference type="NCBIfam" id="TIGR00560">
    <property type="entry name" value="pgsA"/>
    <property type="match status" value="1"/>
</dbReference>
<evidence type="ECO:0000256" key="2">
    <source>
        <dbReference type="ARBA" id="ARBA00010441"/>
    </source>
</evidence>
<dbReference type="OrthoDB" id="9796672at2"/>
<accession>A0A563E5B7</accession>
<dbReference type="InterPro" id="IPR000462">
    <property type="entry name" value="CDP-OH_P_trans"/>
</dbReference>
<dbReference type="Pfam" id="PF01066">
    <property type="entry name" value="CDP-OH_P_transf"/>
    <property type="match status" value="1"/>
</dbReference>
<evidence type="ECO:0000256" key="5">
    <source>
        <dbReference type="ARBA" id="ARBA00022692"/>
    </source>
</evidence>
<dbReference type="InterPro" id="IPR050324">
    <property type="entry name" value="CDP-alcohol_PTase-I"/>
</dbReference>
<dbReference type="GO" id="GO:0046474">
    <property type="term" value="P:glycerophospholipid biosynthetic process"/>
    <property type="evidence" value="ECO:0007669"/>
    <property type="project" value="TreeGrafter"/>
</dbReference>
<dbReference type="RefSeq" id="WP_146315682.1">
    <property type="nucleotide sequence ID" value="NZ_VCQV01000005.1"/>
</dbReference>
<keyword evidence="3" id="KW-0444">Lipid biosynthesis</keyword>
<keyword evidence="4 12" id="KW-0808">Transferase</keyword>
<evidence type="ECO:0000256" key="12">
    <source>
        <dbReference type="RuleBase" id="RU003750"/>
    </source>
</evidence>
<evidence type="ECO:0000256" key="9">
    <source>
        <dbReference type="ARBA" id="ARBA00023209"/>
    </source>
</evidence>
<evidence type="ECO:0000256" key="4">
    <source>
        <dbReference type="ARBA" id="ARBA00022679"/>
    </source>
</evidence>
<dbReference type="PROSITE" id="PS00379">
    <property type="entry name" value="CDP_ALCOHOL_P_TRANSF"/>
    <property type="match status" value="1"/>
</dbReference>
<evidence type="ECO:0000256" key="1">
    <source>
        <dbReference type="ARBA" id="ARBA00004141"/>
    </source>
</evidence>
<evidence type="ECO:0000256" key="14">
    <source>
        <dbReference type="SAM" id="Phobius"/>
    </source>
</evidence>
<organism evidence="15 16">
    <name type="scientific">Leekyejoonella antrihumi</name>
    <dbReference type="NCBI Taxonomy" id="1660198"/>
    <lineage>
        <taxon>Bacteria</taxon>
        <taxon>Bacillati</taxon>
        <taxon>Actinomycetota</taxon>
        <taxon>Actinomycetes</taxon>
        <taxon>Micrococcales</taxon>
        <taxon>Dermacoccaceae</taxon>
        <taxon>Leekyejoonella</taxon>
    </lineage>
</organism>
<comment type="subcellular location">
    <subcellularLocation>
        <location evidence="1">Membrane</location>
        <topology evidence="1">Multi-pass membrane protein</topology>
    </subcellularLocation>
</comment>
<dbReference type="InterPro" id="IPR004570">
    <property type="entry name" value="Phosphatidylglycerol_P_synth"/>
</dbReference>
<dbReference type="AlphaFoldDB" id="A0A563E5B7"/>
<comment type="caution">
    <text evidence="15">The sequence shown here is derived from an EMBL/GenBank/DDBJ whole genome shotgun (WGS) entry which is preliminary data.</text>
</comment>
<keyword evidence="9" id="KW-0594">Phospholipid biosynthesis</keyword>
<dbReference type="PANTHER" id="PTHR14269">
    <property type="entry name" value="CDP-DIACYLGLYCEROL--GLYCEROL-3-PHOSPHATE 3-PHOSPHATIDYLTRANSFERASE-RELATED"/>
    <property type="match status" value="1"/>
</dbReference>
<evidence type="ECO:0000256" key="11">
    <source>
        <dbReference type="NCBIfam" id="TIGR00560"/>
    </source>
</evidence>
<dbReference type="EMBL" id="VCQV01000005">
    <property type="protein sequence ID" value="TWP37615.1"/>
    <property type="molecule type" value="Genomic_DNA"/>
</dbReference>
<dbReference type="PIRSF" id="PIRSF000847">
    <property type="entry name" value="Phos_ph_gly_syn"/>
    <property type="match status" value="1"/>
</dbReference>
<keyword evidence="5 14" id="KW-0812">Transmembrane</keyword>
<dbReference type="PANTHER" id="PTHR14269:SF52">
    <property type="entry name" value="PHOSPHATIDYLGLYCEROPHOSPHATE SYNTHASE-RELATED"/>
    <property type="match status" value="1"/>
</dbReference>
<dbReference type="Proteomes" id="UP000320244">
    <property type="component" value="Unassembled WGS sequence"/>
</dbReference>